<feature type="compositionally biased region" description="Basic and acidic residues" evidence="1">
    <location>
        <begin position="71"/>
        <end position="92"/>
    </location>
</feature>
<sequence>MENDHKDSVQSSKEKHEPKFWKGNGPSGFIDGLFAALIIGTINMLWLNIWHLGLIIGIIVWLIVGTNPRFKDKRTPEQRQKDYEEAKKKLDAKNTQNAVAKEQKHAEKQQIKVAEAGATKITVTKEEKPSRKAPHCPKCKSNNIQILDNKRKFSLTKTVVGGVIGAGAGAAVGALAGKRGKKYHAVCMNCGKKFIIKL</sequence>
<dbReference type="AlphaFoldDB" id="A0A9D1U580"/>
<accession>A0A9D1U580</accession>
<evidence type="ECO:0000313" key="3">
    <source>
        <dbReference type="EMBL" id="HIW72673.1"/>
    </source>
</evidence>
<reference evidence="3" key="2">
    <citation type="submission" date="2021-04" db="EMBL/GenBank/DDBJ databases">
        <authorList>
            <person name="Gilroy R."/>
        </authorList>
    </citation>
    <scope>NUCLEOTIDE SEQUENCE</scope>
    <source>
        <strain evidence="3">CHK173-259</strain>
    </source>
</reference>
<feature type="transmembrane region" description="Helical" evidence="2">
    <location>
        <begin position="45"/>
        <end position="64"/>
    </location>
</feature>
<feature type="region of interest" description="Disordered" evidence="1">
    <location>
        <begin position="1"/>
        <end position="21"/>
    </location>
</feature>
<evidence type="ECO:0000256" key="1">
    <source>
        <dbReference type="SAM" id="MobiDB-lite"/>
    </source>
</evidence>
<keyword evidence="2" id="KW-1133">Transmembrane helix</keyword>
<keyword evidence="2" id="KW-0812">Transmembrane</keyword>
<feature type="compositionally biased region" description="Basic and acidic residues" evidence="1">
    <location>
        <begin position="1"/>
        <end position="20"/>
    </location>
</feature>
<organism evidence="3 4">
    <name type="scientific">Candidatus Levilactobacillus faecigallinarum</name>
    <dbReference type="NCBI Taxonomy" id="2838638"/>
    <lineage>
        <taxon>Bacteria</taxon>
        <taxon>Bacillati</taxon>
        <taxon>Bacillota</taxon>
        <taxon>Bacilli</taxon>
        <taxon>Lactobacillales</taxon>
        <taxon>Lactobacillaceae</taxon>
        <taxon>Levilactobacillus</taxon>
    </lineage>
</organism>
<evidence type="ECO:0000313" key="4">
    <source>
        <dbReference type="Proteomes" id="UP000886822"/>
    </source>
</evidence>
<evidence type="ECO:0000256" key="2">
    <source>
        <dbReference type="SAM" id="Phobius"/>
    </source>
</evidence>
<evidence type="ECO:0008006" key="5">
    <source>
        <dbReference type="Google" id="ProtNLM"/>
    </source>
</evidence>
<feature type="region of interest" description="Disordered" evidence="1">
    <location>
        <begin position="71"/>
        <end position="109"/>
    </location>
</feature>
<keyword evidence="2" id="KW-0472">Membrane</keyword>
<gene>
    <name evidence="3" type="ORF">H9875_08630</name>
</gene>
<feature type="transmembrane region" description="Helical" evidence="2">
    <location>
        <begin position="20"/>
        <end position="39"/>
    </location>
</feature>
<proteinExistence type="predicted"/>
<name>A0A9D1U580_9LACO</name>
<comment type="caution">
    <text evidence="3">The sequence shown here is derived from an EMBL/GenBank/DDBJ whole genome shotgun (WGS) entry which is preliminary data.</text>
</comment>
<protein>
    <recommendedName>
        <fullName evidence="5">LITAF domain-containing protein</fullName>
    </recommendedName>
</protein>
<dbReference type="Proteomes" id="UP000886822">
    <property type="component" value="Unassembled WGS sequence"/>
</dbReference>
<dbReference type="EMBL" id="DXGJ01000065">
    <property type="protein sequence ID" value="HIW72673.1"/>
    <property type="molecule type" value="Genomic_DNA"/>
</dbReference>
<reference evidence="3" key="1">
    <citation type="journal article" date="2021" name="PeerJ">
        <title>Extensive microbial diversity within the chicken gut microbiome revealed by metagenomics and culture.</title>
        <authorList>
            <person name="Gilroy R."/>
            <person name="Ravi A."/>
            <person name="Getino M."/>
            <person name="Pursley I."/>
            <person name="Horton D.L."/>
            <person name="Alikhan N.F."/>
            <person name="Baker D."/>
            <person name="Gharbi K."/>
            <person name="Hall N."/>
            <person name="Watson M."/>
            <person name="Adriaenssens E.M."/>
            <person name="Foster-Nyarko E."/>
            <person name="Jarju S."/>
            <person name="Secka A."/>
            <person name="Antonio M."/>
            <person name="Oren A."/>
            <person name="Chaudhuri R.R."/>
            <person name="La Ragione R."/>
            <person name="Hildebrand F."/>
            <person name="Pallen M.J."/>
        </authorList>
    </citation>
    <scope>NUCLEOTIDE SEQUENCE</scope>
    <source>
        <strain evidence="3">CHK173-259</strain>
    </source>
</reference>